<dbReference type="Gene3D" id="1.20.1740.10">
    <property type="entry name" value="Amino acid/polyamine transporter I"/>
    <property type="match status" value="1"/>
</dbReference>
<dbReference type="EMBL" id="JALGAR010000004">
    <property type="protein sequence ID" value="MCI4659140.1"/>
    <property type="molecule type" value="Genomic_DNA"/>
</dbReference>
<dbReference type="AlphaFoldDB" id="A0AA41QWA0"/>
<feature type="transmembrane region" description="Helical" evidence="5">
    <location>
        <begin position="110"/>
        <end position="136"/>
    </location>
</feature>
<comment type="caution">
    <text evidence="7">The sequence shown here is derived from an EMBL/GenBank/DDBJ whole genome shotgun (WGS) entry which is preliminary data.</text>
</comment>
<protein>
    <submittedName>
        <fullName evidence="7">APC family permease</fullName>
    </submittedName>
</protein>
<name>A0AA41QWA0_9MICO</name>
<evidence type="ECO:0000256" key="1">
    <source>
        <dbReference type="ARBA" id="ARBA00004141"/>
    </source>
</evidence>
<evidence type="ECO:0000256" key="4">
    <source>
        <dbReference type="ARBA" id="ARBA00023136"/>
    </source>
</evidence>
<dbReference type="GO" id="GO:0055085">
    <property type="term" value="P:transmembrane transport"/>
    <property type="evidence" value="ECO:0007669"/>
    <property type="project" value="InterPro"/>
</dbReference>
<dbReference type="Proteomes" id="UP001165341">
    <property type="component" value="Unassembled WGS sequence"/>
</dbReference>
<feature type="transmembrane region" description="Helical" evidence="5">
    <location>
        <begin position="222"/>
        <end position="242"/>
    </location>
</feature>
<feature type="transmembrane region" description="Helical" evidence="5">
    <location>
        <begin position="254"/>
        <end position="275"/>
    </location>
</feature>
<evidence type="ECO:0000313" key="8">
    <source>
        <dbReference type="Proteomes" id="UP001165341"/>
    </source>
</evidence>
<feature type="transmembrane region" description="Helical" evidence="5">
    <location>
        <begin position="415"/>
        <end position="439"/>
    </location>
</feature>
<dbReference type="PANTHER" id="PTHR42770">
    <property type="entry name" value="AMINO ACID TRANSPORTER-RELATED"/>
    <property type="match status" value="1"/>
</dbReference>
<keyword evidence="2 5" id="KW-0812">Transmembrane</keyword>
<evidence type="ECO:0000256" key="3">
    <source>
        <dbReference type="ARBA" id="ARBA00022989"/>
    </source>
</evidence>
<dbReference type="InterPro" id="IPR004841">
    <property type="entry name" value="AA-permease/SLC12A_dom"/>
</dbReference>
<feature type="transmembrane region" description="Helical" evidence="5">
    <location>
        <begin position="352"/>
        <end position="379"/>
    </location>
</feature>
<organism evidence="7 8">
    <name type="scientific">Cryobacterium zhongshanensis</name>
    <dbReference type="NCBI Taxonomy" id="2928153"/>
    <lineage>
        <taxon>Bacteria</taxon>
        <taxon>Bacillati</taxon>
        <taxon>Actinomycetota</taxon>
        <taxon>Actinomycetes</taxon>
        <taxon>Micrococcales</taxon>
        <taxon>Microbacteriaceae</taxon>
        <taxon>Cryobacterium</taxon>
    </lineage>
</organism>
<accession>A0AA41QWA0</accession>
<feature type="transmembrane region" description="Helical" evidence="5">
    <location>
        <begin position="180"/>
        <end position="202"/>
    </location>
</feature>
<dbReference type="PIRSF" id="PIRSF006060">
    <property type="entry name" value="AA_transporter"/>
    <property type="match status" value="1"/>
</dbReference>
<keyword evidence="3 5" id="KW-1133">Transmembrane helix</keyword>
<gene>
    <name evidence="7" type="ORF">MQH31_15130</name>
</gene>
<feature type="transmembrane region" description="Helical" evidence="5">
    <location>
        <begin position="385"/>
        <end position="408"/>
    </location>
</feature>
<evidence type="ECO:0000256" key="5">
    <source>
        <dbReference type="SAM" id="Phobius"/>
    </source>
</evidence>
<reference evidence="7" key="1">
    <citation type="submission" date="2022-03" db="EMBL/GenBank/DDBJ databases">
        <title>Cryobacterium sp. nov. strain ZS14-85, isolated from Antarctic soil.</title>
        <authorList>
            <person name="Li J."/>
            <person name="Niu G."/>
        </authorList>
    </citation>
    <scope>NUCLEOTIDE SEQUENCE</scope>
    <source>
        <strain evidence="7">ZS14-85</strain>
    </source>
</reference>
<comment type="subcellular location">
    <subcellularLocation>
        <location evidence="1">Membrane</location>
        <topology evidence="1">Multi-pass membrane protein</topology>
    </subcellularLocation>
</comment>
<proteinExistence type="predicted"/>
<evidence type="ECO:0000256" key="2">
    <source>
        <dbReference type="ARBA" id="ARBA00022692"/>
    </source>
</evidence>
<keyword evidence="8" id="KW-1185">Reference proteome</keyword>
<evidence type="ECO:0000313" key="7">
    <source>
        <dbReference type="EMBL" id="MCI4659140.1"/>
    </source>
</evidence>
<feature type="transmembrane region" description="Helical" evidence="5">
    <location>
        <begin position="445"/>
        <end position="465"/>
    </location>
</feature>
<sequence>MTALARAINDPQPVDGIGTRSPVDGLDRRSVGFLDVLAQSVSAVAPSAAATTIPLLVAVVAGGATVWSLATAMLLAFLVATTINQFTRRIAAAGSIYTFVSRGLGTAASFVAGVGLLVGYGFISMFALGGAGYYLTIVVARFWPALTGSVLVAGLLIIVMAALCLLVLARGIRLSTRITLLVEAVSVLIIVVLVVALLVRLWPVLDWSQLAPGGIDPANFAVGSALALTAFVGFESASTLGVEAKRPYASIPRAIVFTVLGSGMLYLLASFSQLVGFSALGGTIAASASPVNDLAAAYGIDAIGLLLDVSIATSFLACAIASTTALVRVLFTMGREGLLPSRFGRTHPRYRTPFGAALVAMTVITVVLLTTIALSGSVWQTMEVLIVGAAGGYMIAYLLVCVAAPVFLRRIGESTFWPVLFAVLAAVLLGAVLITYLVVESGSARALGVWVFLGVMALGLAWCGLRLRGRPWLRDTIGVYDVPVTGDVLGGPAPADAAARESDRAGP</sequence>
<feature type="transmembrane region" description="Helical" evidence="5">
    <location>
        <begin position="311"/>
        <end position="331"/>
    </location>
</feature>
<feature type="transmembrane region" description="Helical" evidence="5">
    <location>
        <begin position="142"/>
        <end position="168"/>
    </location>
</feature>
<dbReference type="InterPro" id="IPR050367">
    <property type="entry name" value="APC_superfamily"/>
</dbReference>
<evidence type="ECO:0000259" key="6">
    <source>
        <dbReference type="Pfam" id="PF00324"/>
    </source>
</evidence>
<dbReference type="PANTHER" id="PTHR42770:SF7">
    <property type="entry name" value="MEMBRANE PROTEIN"/>
    <property type="match status" value="1"/>
</dbReference>
<keyword evidence="4 5" id="KW-0472">Membrane</keyword>
<dbReference type="GO" id="GO:0016020">
    <property type="term" value="C:membrane"/>
    <property type="evidence" value="ECO:0007669"/>
    <property type="project" value="UniProtKB-SubCell"/>
</dbReference>
<dbReference type="Pfam" id="PF00324">
    <property type="entry name" value="AA_permease"/>
    <property type="match status" value="1"/>
</dbReference>
<dbReference type="RefSeq" id="WP_243012743.1">
    <property type="nucleotide sequence ID" value="NZ_JALGAR010000004.1"/>
</dbReference>
<feature type="transmembrane region" description="Helical" evidence="5">
    <location>
        <begin position="55"/>
        <end position="80"/>
    </location>
</feature>
<feature type="domain" description="Amino acid permease/ SLC12A" evidence="6">
    <location>
        <begin position="60"/>
        <end position="440"/>
    </location>
</feature>